<evidence type="ECO:0000259" key="1">
    <source>
        <dbReference type="Pfam" id="PF07995"/>
    </source>
</evidence>
<dbReference type="InterPro" id="IPR012938">
    <property type="entry name" value="Glc/Sorbosone_DH"/>
</dbReference>
<evidence type="ECO:0000313" key="3">
    <source>
        <dbReference type="Proteomes" id="UP000703674"/>
    </source>
</evidence>
<dbReference type="Proteomes" id="UP000703674">
    <property type="component" value="Unassembled WGS sequence"/>
</dbReference>
<accession>A0ABX1D5P1</accession>
<dbReference type="InterPro" id="IPR011041">
    <property type="entry name" value="Quinoprot_gluc/sorb_DH_b-prop"/>
</dbReference>
<gene>
    <name evidence="2" type="ORF">HC175_15810</name>
</gene>
<evidence type="ECO:0000313" key="2">
    <source>
        <dbReference type="EMBL" id="NJW54376.1"/>
    </source>
</evidence>
<sequence length="205" mass="21870">MTSPVGVVAVPGDNSRLYVIDQTGQIWVIENGVRNPQPFLDVSDRIIALSEGYDERGLLGLAFHPQFSSNSRFYVYYTAPPGAGGPMEGEMWDNRSRISEFTASSPTSADAGSERIVLEVDQPQSNHEGGTIAFGPDGYLYISIGDGGNANDVGPGHVQDWYDVNAGGNGQDNFANLLGNILRRDVDGAAPYEVPGSNPFVGEDG</sequence>
<proteinExistence type="predicted"/>
<keyword evidence="3" id="KW-1185">Reference proteome</keyword>
<reference evidence="2 3" key="1">
    <citation type="submission" date="2020-03" db="EMBL/GenBank/DDBJ databases">
        <title>Salinimicrobium sp. nov, isolated from SCS.</title>
        <authorList>
            <person name="Cao W.R."/>
        </authorList>
    </citation>
    <scope>NUCLEOTIDE SEQUENCE [LARGE SCALE GENOMIC DNA]</scope>
    <source>
        <strain evidence="3">J15B91</strain>
    </source>
</reference>
<name>A0ABX1D5P1_9FLAO</name>
<feature type="non-terminal residue" evidence="2">
    <location>
        <position position="205"/>
    </location>
</feature>
<dbReference type="SUPFAM" id="SSF50952">
    <property type="entry name" value="Soluble quinoprotein glucose dehydrogenase"/>
    <property type="match status" value="1"/>
</dbReference>
<feature type="domain" description="Glucose/Sorbosone dehydrogenase" evidence="1">
    <location>
        <begin position="3"/>
        <end position="204"/>
    </location>
</feature>
<dbReference type="PANTHER" id="PTHR19328">
    <property type="entry name" value="HEDGEHOG-INTERACTING PROTEIN"/>
    <property type="match status" value="1"/>
</dbReference>
<dbReference type="PANTHER" id="PTHR19328:SF75">
    <property type="entry name" value="ALDOSE SUGAR DEHYDROGENASE YLII"/>
    <property type="match status" value="1"/>
</dbReference>
<dbReference type="Pfam" id="PF07995">
    <property type="entry name" value="GSDH"/>
    <property type="match status" value="1"/>
</dbReference>
<dbReference type="Gene3D" id="2.120.10.30">
    <property type="entry name" value="TolB, C-terminal domain"/>
    <property type="match status" value="1"/>
</dbReference>
<dbReference type="InterPro" id="IPR011042">
    <property type="entry name" value="6-blade_b-propeller_TolB-like"/>
</dbReference>
<dbReference type="EMBL" id="JAAVJR010000127">
    <property type="protein sequence ID" value="NJW54376.1"/>
    <property type="molecule type" value="Genomic_DNA"/>
</dbReference>
<organism evidence="2 3">
    <name type="scientific">Salinimicrobium oceani</name>
    <dbReference type="NCBI Taxonomy" id="2722702"/>
    <lineage>
        <taxon>Bacteria</taxon>
        <taxon>Pseudomonadati</taxon>
        <taxon>Bacteroidota</taxon>
        <taxon>Flavobacteriia</taxon>
        <taxon>Flavobacteriales</taxon>
        <taxon>Flavobacteriaceae</taxon>
        <taxon>Salinimicrobium</taxon>
    </lineage>
</organism>
<protein>
    <submittedName>
        <fullName evidence="2">PQQ-dependent sugar dehydrogenase</fullName>
    </submittedName>
</protein>
<comment type="caution">
    <text evidence="2">The sequence shown here is derived from an EMBL/GenBank/DDBJ whole genome shotgun (WGS) entry which is preliminary data.</text>
</comment>